<accession>A0A1M5JKB4</accession>
<evidence type="ECO:0008006" key="3">
    <source>
        <dbReference type="Google" id="ProtNLM"/>
    </source>
</evidence>
<dbReference type="AlphaFoldDB" id="A0A1M5JKB4"/>
<dbReference type="RefSeq" id="WP_072993525.1">
    <property type="nucleotide sequence ID" value="NZ_FQWE01000011.1"/>
</dbReference>
<dbReference type="EMBL" id="FQWE01000011">
    <property type="protein sequence ID" value="SHG41002.1"/>
    <property type="molecule type" value="Genomic_DNA"/>
</dbReference>
<keyword evidence="2" id="KW-1185">Reference proteome</keyword>
<organism evidence="1 2">
    <name type="scientific">Flavobacterium segetis</name>
    <dbReference type="NCBI Taxonomy" id="271157"/>
    <lineage>
        <taxon>Bacteria</taxon>
        <taxon>Pseudomonadati</taxon>
        <taxon>Bacteroidota</taxon>
        <taxon>Flavobacteriia</taxon>
        <taxon>Flavobacteriales</taxon>
        <taxon>Flavobacteriaceae</taxon>
        <taxon>Flavobacterium</taxon>
    </lineage>
</organism>
<proteinExistence type="predicted"/>
<protein>
    <recommendedName>
        <fullName evidence="3">RiboL-PSP-HEPN domain-containing protein</fullName>
    </recommendedName>
</protein>
<dbReference type="OrthoDB" id="1445058at2"/>
<name>A0A1M5JKB4_9FLAO</name>
<evidence type="ECO:0000313" key="2">
    <source>
        <dbReference type="Proteomes" id="UP000184036"/>
    </source>
</evidence>
<dbReference type="Proteomes" id="UP000184036">
    <property type="component" value="Unassembled WGS sequence"/>
</dbReference>
<reference evidence="2" key="1">
    <citation type="submission" date="2016-11" db="EMBL/GenBank/DDBJ databases">
        <authorList>
            <person name="Varghese N."/>
            <person name="Submissions S."/>
        </authorList>
    </citation>
    <scope>NUCLEOTIDE SEQUENCE [LARGE SCALE GENOMIC DNA]</scope>
    <source>
        <strain evidence="2">DSM 19741</strain>
    </source>
</reference>
<gene>
    <name evidence="1" type="ORF">SAMN05444396_11162</name>
</gene>
<dbReference type="STRING" id="271157.SAMN05444396_11162"/>
<sequence length="275" mass="33122">MINKLKYATISDIGISNLIFYNVEKEKELIQFCKDNLISCLPSSDRRSIYKLVKGNFENCRLERELCLNPFDRLFDAVTLKKFEKVDHNEIRFITEGEKIKGVVHIVDYNNEFLQVEFYRAFYKFENNIRTLLIKNKLTNEDFINWVRLKSENENNLKNQEHWKKRYNALMPFKIDDLERVKIQRLEVNPFQTFFLKELLEFCFDNDVIHREFINIDSICALRNSIAHNKDLTSIIENENGDLIYNFKNLQKFVLHAKAFFEAYEYLSEFKQKYK</sequence>
<evidence type="ECO:0000313" key="1">
    <source>
        <dbReference type="EMBL" id="SHG41002.1"/>
    </source>
</evidence>